<evidence type="ECO:0000256" key="6">
    <source>
        <dbReference type="ARBA" id="ARBA00022833"/>
    </source>
</evidence>
<dbReference type="PANTHER" id="PTHR11777">
    <property type="entry name" value="ALANYL-TRNA SYNTHETASE"/>
    <property type="match status" value="1"/>
</dbReference>
<dbReference type="Gene3D" id="3.30.930.10">
    <property type="entry name" value="Bira Bifunctional Protein, Domain 2"/>
    <property type="match status" value="1"/>
</dbReference>
<protein>
    <recommendedName>
        <fullName evidence="13">Alanine--tRNA ligase</fullName>
        <ecNumber evidence="13">6.1.1.7</ecNumber>
    </recommendedName>
    <alternativeName>
        <fullName evidence="13">Alanyl-tRNA synthetase</fullName>
        <shortName evidence="13">AlaRS</shortName>
    </alternativeName>
</protein>
<dbReference type="InterPro" id="IPR050058">
    <property type="entry name" value="Ala-tRNA_ligase"/>
</dbReference>
<comment type="similarity">
    <text evidence="1 13">Belongs to the class-II aminoacyl-tRNA synthetase family.</text>
</comment>
<evidence type="ECO:0000256" key="10">
    <source>
        <dbReference type="ARBA" id="ARBA00023146"/>
    </source>
</evidence>
<dbReference type="InterPro" id="IPR018163">
    <property type="entry name" value="Thr/Ala-tRNA-synth_IIc_edit"/>
</dbReference>
<dbReference type="InterPro" id="IPR012947">
    <property type="entry name" value="tRNA_SAD"/>
</dbReference>
<dbReference type="AlphaFoldDB" id="A0A934NBI8"/>
<keyword evidence="14" id="KW-0175">Coiled coil</keyword>
<dbReference type="Gene3D" id="3.30.54.20">
    <property type="match status" value="1"/>
</dbReference>
<comment type="subcellular location">
    <subcellularLocation>
        <location evidence="13">Cytoplasm</location>
    </subcellularLocation>
</comment>
<dbReference type="GO" id="GO:0005829">
    <property type="term" value="C:cytosol"/>
    <property type="evidence" value="ECO:0007669"/>
    <property type="project" value="TreeGrafter"/>
</dbReference>
<comment type="domain">
    <text evidence="13">Consists of three domains; the N-terminal catalytic domain, the editing domain and the C-terminal C-Ala domain. The editing domain removes incorrectly charged amino acids, while the C-Ala domain, along with tRNA(Ala), serves as a bridge to cooperatively bring together the editing and aminoacylation centers thus stimulating deacylation of misacylated tRNAs.</text>
</comment>
<gene>
    <name evidence="13 16" type="primary">alaS</name>
    <name evidence="16" type="ORF">JF922_23800</name>
</gene>
<dbReference type="EMBL" id="JAEKNR010000234">
    <property type="protein sequence ID" value="MBJ7601083.1"/>
    <property type="molecule type" value="Genomic_DNA"/>
</dbReference>
<dbReference type="Gene3D" id="3.10.310.40">
    <property type="match status" value="1"/>
</dbReference>
<dbReference type="GO" id="GO:0000049">
    <property type="term" value="F:tRNA binding"/>
    <property type="evidence" value="ECO:0007669"/>
    <property type="project" value="UniProtKB-KW"/>
</dbReference>
<keyword evidence="17" id="KW-1185">Reference proteome</keyword>
<dbReference type="RefSeq" id="WP_338205152.1">
    <property type="nucleotide sequence ID" value="NZ_JAEKNR010000234.1"/>
</dbReference>
<dbReference type="EC" id="6.1.1.7" evidence="13"/>
<dbReference type="SUPFAM" id="SSF55681">
    <property type="entry name" value="Class II aaRS and biotin synthetases"/>
    <property type="match status" value="1"/>
</dbReference>
<dbReference type="InterPro" id="IPR018164">
    <property type="entry name" value="Ala-tRNA-synth_IIc_N"/>
</dbReference>
<sequence>MTGQEIRQRFLQHFERREHLILDSAPVVPADDPTTLFISAGMQPLQPYYKGLRPPPAPRLASCQKCFRTDDLEQVGRTDRHHTFFEMLGNFAPTGDYFKERAIPWAWEFVTDSERGLGLDRERLRVTTHPTDEEAREIWRRETDVKPEWIYPNEENWWGLDLGPCGPDSEIWWDRGSEVGCGRPDCYPDHCERFLEFWNLVFPQFDKQPDGSLPPLPRPAIDTGMGLDRVTSIVQGVPSVFDTDLFAPIIGFIREASQQPSQTSERIVADHLRGMTMVIGDGVLPSNEGRGYVLRRVVRRAALHARRLGMQRSLVDGVAVVVRLMRDQYPYLVERELEIKRAVAAEADAFNRTLERGMEQFEQVAGRHGGEIPGQDAFRLHDTFGIPLELTRELAAERGLTVDEAGFSAEMEAQRIRSRGLMQQRWAEAGALPRSEFTGYQELEGEAEVVALRKDGAELPEAVEGDEVEVYLARTPFYGESGGQVGDTGRLLGPDGEVQVEDTKRPAEGVFSHLGRVRIGRLRVGDRVRTRVDAVRRRQIMRHHTATHLLNKALEELTGERNLQRGSLVAPDHTTFDFPFPRQLTASELERLAERVNEQVRAALPLQARVLPYREAVSSGATHLFDEKYGDRVRVVCFGEWSCEFCGGTHVGNSADVGGVVITSEQSIGQGLRRLDLTVGEAAEDLIRRRLDQIGALARTLGVPPDELQARVAELRRELRESERQLERLRDELRTAHVRGASTGPRRREASVPLVLEEVPADGTGDLRGWADRFLEFLGGSGVVVVSSGSNFAIKVSRDMAERHPATGLAPLLGRGGGRPEMAQGRLTRPLSEAFELVEAALK</sequence>
<dbReference type="HAMAP" id="MF_00036_B">
    <property type="entry name" value="Ala_tRNA_synth_B"/>
    <property type="match status" value="1"/>
</dbReference>
<dbReference type="GO" id="GO:0008270">
    <property type="term" value="F:zinc ion binding"/>
    <property type="evidence" value="ECO:0007669"/>
    <property type="project" value="UniProtKB-UniRule"/>
</dbReference>
<evidence type="ECO:0000256" key="8">
    <source>
        <dbReference type="ARBA" id="ARBA00022884"/>
    </source>
</evidence>
<keyword evidence="9 13" id="KW-0648">Protein biosynthesis</keyword>
<evidence type="ECO:0000259" key="15">
    <source>
        <dbReference type="PROSITE" id="PS50860"/>
    </source>
</evidence>
<dbReference type="PRINTS" id="PR00980">
    <property type="entry name" value="TRNASYNTHALA"/>
</dbReference>
<keyword evidence="7 13" id="KW-0067">ATP-binding</keyword>
<dbReference type="InterPro" id="IPR018162">
    <property type="entry name" value="Ala-tRNA-ligase_IIc_anticod-bd"/>
</dbReference>
<keyword evidence="4 13" id="KW-0479">Metal-binding</keyword>
<dbReference type="FunFam" id="3.30.980.10:FF:000004">
    <property type="entry name" value="Alanine--tRNA ligase, cytoplasmic"/>
    <property type="match status" value="1"/>
</dbReference>
<reference evidence="16" key="1">
    <citation type="submission" date="2020-10" db="EMBL/GenBank/DDBJ databases">
        <title>Ca. Dormibacterota MAGs.</title>
        <authorList>
            <person name="Montgomery K."/>
        </authorList>
    </citation>
    <scope>NUCLEOTIDE SEQUENCE [LARGE SCALE GENOMIC DNA]</scope>
    <source>
        <strain evidence="16">SC8812_S17_10</strain>
    </source>
</reference>
<dbReference type="InterPro" id="IPR045864">
    <property type="entry name" value="aa-tRNA-synth_II/BPL/LPL"/>
</dbReference>
<evidence type="ECO:0000313" key="16">
    <source>
        <dbReference type="EMBL" id="MBJ7601083.1"/>
    </source>
</evidence>
<dbReference type="SMART" id="SM00863">
    <property type="entry name" value="tRNA_SAD"/>
    <property type="match status" value="1"/>
</dbReference>
<feature type="binding site" evidence="13">
    <location>
        <position position="544"/>
    </location>
    <ligand>
        <name>Zn(2+)</name>
        <dbReference type="ChEBI" id="CHEBI:29105"/>
    </ligand>
</feature>
<dbReference type="GO" id="GO:0005524">
    <property type="term" value="F:ATP binding"/>
    <property type="evidence" value="ECO:0007669"/>
    <property type="project" value="UniProtKB-UniRule"/>
</dbReference>
<keyword evidence="13" id="KW-0963">Cytoplasm</keyword>
<accession>A0A934NBI8</accession>
<feature type="coiled-coil region" evidence="14">
    <location>
        <begin position="705"/>
        <end position="739"/>
    </location>
</feature>
<evidence type="ECO:0000256" key="2">
    <source>
        <dbReference type="ARBA" id="ARBA00022555"/>
    </source>
</evidence>
<organism evidence="16 17">
    <name type="scientific">Candidatus Nephthysia bennettiae</name>
    <dbReference type="NCBI Taxonomy" id="3127016"/>
    <lineage>
        <taxon>Bacteria</taxon>
        <taxon>Bacillati</taxon>
        <taxon>Candidatus Dormiibacterota</taxon>
        <taxon>Candidatus Dormibacteria</taxon>
        <taxon>Candidatus Dormibacterales</taxon>
        <taxon>Candidatus Dormibacteraceae</taxon>
        <taxon>Candidatus Nephthysia</taxon>
    </lineage>
</organism>
<dbReference type="PROSITE" id="PS50860">
    <property type="entry name" value="AA_TRNA_LIGASE_II_ALA"/>
    <property type="match status" value="1"/>
</dbReference>
<evidence type="ECO:0000256" key="5">
    <source>
        <dbReference type="ARBA" id="ARBA00022741"/>
    </source>
</evidence>
<dbReference type="SUPFAM" id="SSF101353">
    <property type="entry name" value="Putative anticodon-binding domain of alanyl-tRNA synthetase (AlaRS)"/>
    <property type="match status" value="1"/>
</dbReference>
<keyword evidence="3 13" id="KW-0436">Ligase</keyword>
<dbReference type="Pfam" id="PF07973">
    <property type="entry name" value="tRNA_SAD"/>
    <property type="match status" value="1"/>
</dbReference>
<dbReference type="Gene3D" id="3.30.980.10">
    <property type="entry name" value="Threonyl-trna Synthetase, Chain A, domain 2"/>
    <property type="match status" value="1"/>
</dbReference>
<dbReference type="GO" id="GO:0004813">
    <property type="term" value="F:alanine-tRNA ligase activity"/>
    <property type="evidence" value="ECO:0007669"/>
    <property type="project" value="UniProtKB-UniRule"/>
</dbReference>
<dbReference type="Gene3D" id="6.10.250.550">
    <property type="match status" value="1"/>
</dbReference>
<dbReference type="CDD" id="cd00673">
    <property type="entry name" value="AlaRS_core"/>
    <property type="match status" value="1"/>
</dbReference>
<keyword evidence="8 13" id="KW-0694">RNA-binding</keyword>
<evidence type="ECO:0000256" key="9">
    <source>
        <dbReference type="ARBA" id="ARBA00022917"/>
    </source>
</evidence>
<dbReference type="InterPro" id="IPR002318">
    <property type="entry name" value="Ala-tRNA-lgiase_IIc"/>
</dbReference>
<dbReference type="Pfam" id="PF01411">
    <property type="entry name" value="tRNA-synt_2c"/>
    <property type="match status" value="1"/>
</dbReference>
<evidence type="ECO:0000256" key="14">
    <source>
        <dbReference type="SAM" id="Coils"/>
    </source>
</evidence>
<evidence type="ECO:0000256" key="3">
    <source>
        <dbReference type="ARBA" id="ARBA00022598"/>
    </source>
</evidence>
<comment type="function">
    <text evidence="11 13">Catalyzes the attachment of alanine to tRNA(Ala) in a two-step reaction: alanine is first activated by ATP to form Ala-AMP and then transferred to the acceptor end of tRNA(Ala). Also edits incorrectly charged Ser-tRNA(Ala) and Gly-tRNA(Ala) via its editing domain.</text>
</comment>
<evidence type="ECO:0000256" key="12">
    <source>
        <dbReference type="ARBA" id="ARBA00048300"/>
    </source>
</evidence>
<dbReference type="FunFam" id="2.40.30.130:FF:000001">
    <property type="entry name" value="Alanine--tRNA ligase"/>
    <property type="match status" value="1"/>
</dbReference>
<dbReference type="InterPro" id="IPR023033">
    <property type="entry name" value="Ala_tRNA_ligase_euk/bac"/>
</dbReference>
<dbReference type="SUPFAM" id="SSF55186">
    <property type="entry name" value="ThrRS/AlaRS common domain"/>
    <property type="match status" value="1"/>
</dbReference>
<evidence type="ECO:0000256" key="4">
    <source>
        <dbReference type="ARBA" id="ARBA00022723"/>
    </source>
</evidence>
<dbReference type="SUPFAM" id="SSF50447">
    <property type="entry name" value="Translation proteins"/>
    <property type="match status" value="1"/>
</dbReference>
<evidence type="ECO:0000256" key="13">
    <source>
        <dbReference type="HAMAP-Rule" id="MF_00036"/>
    </source>
</evidence>
<feature type="binding site" evidence="13">
    <location>
        <position position="646"/>
    </location>
    <ligand>
        <name>Zn(2+)</name>
        <dbReference type="ChEBI" id="CHEBI:29105"/>
    </ligand>
</feature>
<dbReference type="PANTHER" id="PTHR11777:SF9">
    <property type="entry name" value="ALANINE--TRNA LIGASE, CYTOPLASMIC"/>
    <property type="match status" value="1"/>
</dbReference>
<feature type="domain" description="Alanyl-transfer RNA synthetases family profile" evidence="15">
    <location>
        <begin position="1"/>
        <end position="689"/>
    </location>
</feature>
<name>A0A934NBI8_9BACT</name>
<dbReference type="InterPro" id="IPR018165">
    <property type="entry name" value="Ala-tRNA-synth_IIc_core"/>
</dbReference>
<evidence type="ECO:0000256" key="11">
    <source>
        <dbReference type="ARBA" id="ARBA00024779"/>
    </source>
</evidence>
<comment type="cofactor">
    <cofactor evidence="13">
        <name>Zn(2+)</name>
        <dbReference type="ChEBI" id="CHEBI:29105"/>
    </cofactor>
    <text evidence="13">Binds 1 zinc ion per subunit.</text>
</comment>
<evidence type="ECO:0000313" key="17">
    <source>
        <dbReference type="Proteomes" id="UP000612893"/>
    </source>
</evidence>
<dbReference type="Gene3D" id="2.40.30.130">
    <property type="match status" value="1"/>
</dbReference>
<dbReference type="InterPro" id="IPR009000">
    <property type="entry name" value="Transl_B-barrel_sf"/>
</dbReference>
<evidence type="ECO:0000256" key="7">
    <source>
        <dbReference type="ARBA" id="ARBA00022840"/>
    </source>
</evidence>
<keyword evidence="6 13" id="KW-0862">Zinc</keyword>
<dbReference type="Proteomes" id="UP000612893">
    <property type="component" value="Unassembled WGS sequence"/>
</dbReference>
<dbReference type="GO" id="GO:0006419">
    <property type="term" value="P:alanyl-tRNA aminoacylation"/>
    <property type="evidence" value="ECO:0007669"/>
    <property type="project" value="UniProtKB-UniRule"/>
</dbReference>
<keyword evidence="10 13" id="KW-0030">Aminoacyl-tRNA synthetase</keyword>
<comment type="catalytic activity">
    <reaction evidence="12 13">
        <text>tRNA(Ala) + L-alanine + ATP = L-alanyl-tRNA(Ala) + AMP + diphosphate</text>
        <dbReference type="Rhea" id="RHEA:12540"/>
        <dbReference type="Rhea" id="RHEA-COMP:9657"/>
        <dbReference type="Rhea" id="RHEA-COMP:9923"/>
        <dbReference type="ChEBI" id="CHEBI:30616"/>
        <dbReference type="ChEBI" id="CHEBI:33019"/>
        <dbReference type="ChEBI" id="CHEBI:57972"/>
        <dbReference type="ChEBI" id="CHEBI:78442"/>
        <dbReference type="ChEBI" id="CHEBI:78497"/>
        <dbReference type="ChEBI" id="CHEBI:456215"/>
        <dbReference type="EC" id="6.1.1.7"/>
    </reaction>
</comment>
<feature type="binding site" evidence="13">
    <location>
        <position position="650"/>
    </location>
    <ligand>
        <name>Zn(2+)</name>
        <dbReference type="ChEBI" id="CHEBI:29105"/>
    </ligand>
</feature>
<keyword evidence="5 13" id="KW-0547">Nucleotide-binding</keyword>
<comment type="caution">
    <text evidence="16">The sequence shown here is derived from an EMBL/GenBank/DDBJ whole genome shotgun (WGS) entry which is preliminary data.</text>
</comment>
<proteinExistence type="inferred from homology"/>
<dbReference type="NCBIfam" id="TIGR00344">
    <property type="entry name" value="alaS"/>
    <property type="match status" value="1"/>
</dbReference>
<dbReference type="GO" id="GO:0002161">
    <property type="term" value="F:aminoacyl-tRNA deacylase activity"/>
    <property type="evidence" value="ECO:0007669"/>
    <property type="project" value="TreeGrafter"/>
</dbReference>
<evidence type="ECO:0000256" key="1">
    <source>
        <dbReference type="ARBA" id="ARBA00008226"/>
    </source>
</evidence>
<keyword evidence="2 13" id="KW-0820">tRNA-binding</keyword>
<feature type="binding site" evidence="13">
    <location>
        <position position="548"/>
    </location>
    <ligand>
        <name>Zn(2+)</name>
        <dbReference type="ChEBI" id="CHEBI:29105"/>
    </ligand>
</feature>